<name>A0ABN9VPB6_9DINO</name>
<protein>
    <submittedName>
        <fullName evidence="2">Uncharacterized protein</fullName>
    </submittedName>
</protein>
<evidence type="ECO:0000313" key="3">
    <source>
        <dbReference type="Proteomes" id="UP001189429"/>
    </source>
</evidence>
<sequence length="148" mass="16334">MIRWAADREVDRLLRSRLVRCDLAALMSSSLLQQCGARPADGGAAEEEETERRQFEWRFWSEATAALGRALFGDSPAQRDAVGHFCAAAQEVFQRYGGDLRRLAVGLQLRARGPAAEHGLRQPLPGLHGRGHRRRPAAALGQARHSAQ</sequence>
<feature type="non-terminal residue" evidence="2">
    <location>
        <position position="148"/>
    </location>
</feature>
<gene>
    <name evidence="2" type="ORF">PCOR1329_LOCUS58835</name>
</gene>
<dbReference type="Proteomes" id="UP001189429">
    <property type="component" value="Unassembled WGS sequence"/>
</dbReference>
<keyword evidence="3" id="KW-1185">Reference proteome</keyword>
<feature type="region of interest" description="Disordered" evidence="1">
    <location>
        <begin position="116"/>
        <end position="148"/>
    </location>
</feature>
<reference evidence="2" key="1">
    <citation type="submission" date="2023-10" db="EMBL/GenBank/DDBJ databases">
        <authorList>
            <person name="Chen Y."/>
            <person name="Shah S."/>
            <person name="Dougan E. K."/>
            <person name="Thang M."/>
            <person name="Chan C."/>
        </authorList>
    </citation>
    <scope>NUCLEOTIDE SEQUENCE [LARGE SCALE GENOMIC DNA]</scope>
</reference>
<evidence type="ECO:0000313" key="2">
    <source>
        <dbReference type="EMBL" id="CAK0873723.1"/>
    </source>
</evidence>
<accession>A0ABN9VPB6</accession>
<evidence type="ECO:0000256" key="1">
    <source>
        <dbReference type="SAM" id="MobiDB-lite"/>
    </source>
</evidence>
<organism evidence="2 3">
    <name type="scientific">Prorocentrum cordatum</name>
    <dbReference type="NCBI Taxonomy" id="2364126"/>
    <lineage>
        <taxon>Eukaryota</taxon>
        <taxon>Sar</taxon>
        <taxon>Alveolata</taxon>
        <taxon>Dinophyceae</taxon>
        <taxon>Prorocentrales</taxon>
        <taxon>Prorocentraceae</taxon>
        <taxon>Prorocentrum</taxon>
    </lineage>
</organism>
<comment type="caution">
    <text evidence="2">The sequence shown here is derived from an EMBL/GenBank/DDBJ whole genome shotgun (WGS) entry which is preliminary data.</text>
</comment>
<proteinExistence type="predicted"/>
<dbReference type="EMBL" id="CAUYUJ010017311">
    <property type="protein sequence ID" value="CAK0873723.1"/>
    <property type="molecule type" value="Genomic_DNA"/>
</dbReference>